<protein>
    <submittedName>
        <fullName evidence="13">Porin</fullName>
    </submittedName>
</protein>
<evidence type="ECO:0000256" key="2">
    <source>
        <dbReference type="ARBA" id="ARBA00011233"/>
    </source>
</evidence>
<keyword evidence="6 11" id="KW-0732">Signal</keyword>
<keyword evidence="4" id="KW-1134">Transmembrane beta strand</keyword>
<dbReference type="InterPro" id="IPR033900">
    <property type="entry name" value="Gram_neg_porin_domain"/>
</dbReference>
<evidence type="ECO:0000256" key="11">
    <source>
        <dbReference type="SAM" id="SignalP"/>
    </source>
</evidence>
<comment type="subcellular location">
    <subcellularLocation>
        <location evidence="1">Cell outer membrane</location>
        <topology evidence="1">Multi-pass membrane protein</topology>
    </subcellularLocation>
</comment>
<reference evidence="13 14" key="1">
    <citation type="submission" date="2021-07" db="EMBL/GenBank/DDBJ databases">
        <title>Paraburkholderia edwinii protects Aspergillus sp. from phenazines by acting as a toxin sponge.</title>
        <authorList>
            <person name="Dahlstrom K.M."/>
            <person name="Newman D.K."/>
        </authorList>
    </citation>
    <scope>NUCLEOTIDE SEQUENCE [LARGE SCALE GENOMIC DNA]</scope>
    <source>
        <strain evidence="13 14">Pe01</strain>
    </source>
</reference>
<evidence type="ECO:0000256" key="9">
    <source>
        <dbReference type="ARBA" id="ARBA00023136"/>
    </source>
</evidence>
<evidence type="ECO:0000313" key="14">
    <source>
        <dbReference type="Proteomes" id="UP000826462"/>
    </source>
</evidence>
<dbReference type="PANTHER" id="PTHR34501:SF9">
    <property type="entry name" value="MAJOR OUTER MEMBRANE PROTEIN P.IA"/>
    <property type="match status" value="1"/>
</dbReference>
<dbReference type="CDD" id="cd00342">
    <property type="entry name" value="gram_neg_porins"/>
    <property type="match status" value="1"/>
</dbReference>
<sequence>MKRFAGTGALIAAAGAAICATPACAQSSVTLYGIIDTGVVYQSSSTSLGSTSGGHSAVKLATGIWAGDRIGFKGNEDLGGGNHALFVLESGYNGTTGGAQFSGAMFGRQAFIGLANDKYGSLTLGRQYTPYYLLLSTYSPTTWLTGFFGAHPGDLDSLDTVFRANNTVMYTSPTLYGLKVSASYSLGGVPGSFNSGATWSAAALYQAGPAGIAVGFMRVNNSTPGGGPWGANSTLTSGGQVAISSATNGYATNAAQQRVAVTAGYNFTQNLDLSLSYSNVQYIPGIHSLFTDQATFNTEGAVLHLRVAPAWDFAAGYSYTRATKSNGISDNASYSQFNLSEYYALSKRTGIYALQAYQRANGKTLGTAGGSSIIAATASLGDGFNSTPASGRSMFAAGLAIIHRF</sequence>
<dbReference type="InterPro" id="IPR001702">
    <property type="entry name" value="Porin_Gram-ve"/>
</dbReference>
<evidence type="ECO:0000256" key="6">
    <source>
        <dbReference type="ARBA" id="ARBA00022729"/>
    </source>
</evidence>
<name>A0ABX8UX14_9BURK</name>
<evidence type="ECO:0000256" key="3">
    <source>
        <dbReference type="ARBA" id="ARBA00022448"/>
    </source>
</evidence>
<dbReference type="InterPro" id="IPR023614">
    <property type="entry name" value="Porin_dom_sf"/>
</dbReference>
<feature type="domain" description="Porin" evidence="12">
    <location>
        <begin position="12"/>
        <end position="361"/>
    </location>
</feature>
<keyword evidence="8" id="KW-0626">Porin</keyword>
<dbReference type="RefSeq" id="WP_219803392.1">
    <property type="nucleotide sequence ID" value="NZ_CP080096.1"/>
</dbReference>
<dbReference type="Pfam" id="PF13609">
    <property type="entry name" value="Porin_4"/>
    <property type="match status" value="1"/>
</dbReference>
<keyword evidence="9" id="KW-0472">Membrane</keyword>
<evidence type="ECO:0000256" key="5">
    <source>
        <dbReference type="ARBA" id="ARBA00022692"/>
    </source>
</evidence>
<dbReference type="PANTHER" id="PTHR34501">
    <property type="entry name" value="PROTEIN YDDL-RELATED"/>
    <property type="match status" value="1"/>
</dbReference>
<organism evidence="13 14">
    <name type="scientific">Paraburkholderia edwinii</name>
    <dbReference type="NCBI Taxonomy" id="2861782"/>
    <lineage>
        <taxon>Bacteria</taxon>
        <taxon>Pseudomonadati</taxon>
        <taxon>Pseudomonadota</taxon>
        <taxon>Betaproteobacteria</taxon>
        <taxon>Burkholderiales</taxon>
        <taxon>Burkholderiaceae</taxon>
        <taxon>Paraburkholderia</taxon>
    </lineage>
</organism>
<dbReference type="PRINTS" id="PR00184">
    <property type="entry name" value="NEISSPPORIN"/>
</dbReference>
<keyword evidence="7" id="KW-0406">Ion transport</keyword>
<keyword evidence="14" id="KW-1185">Reference proteome</keyword>
<proteinExistence type="predicted"/>
<dbReference type="SUPFAM" id="SSF56935">
    <property type="entry name" value="Porins"/>
    <property type="match status" value="1"/>
</dbReference>
<comment type="subunit">
    <text evidence="2">Homotrimer.</text>
</comment>
<dbReference type="InterPro" id="IPR002299">
    <property type="entry name" value="Porin_Neis"/>
</dbReference>
<dbReference type="Proteomes" id="UP000826462">
    <property type="component" value="Chromosome 2"/>
</dbReference>
<gene>
    <name evidence="13" type="ORF">KZJ38_28425</name>
</gene>
<feature type="chain" id="PRO_5046209257" evidence="11">
    <location>
        <begin position="26"/>
        <end position="405"/>
    </location>
</feature>
<dbReference type="Gene3D" id="2.40.160.10">
    <property type="entry name" value="Porin"/>
    <property type="match status" value="1"/>
</dbReference>
<keyword evidence="3" id="KW-0813">Transport</keyword>
<evidence type="ECO:0000256" key="8">
    <source>
        <dbReference type="ARBA" id="ARBA00023114"/>
    </source>
</evidence>
<dbReference type="InterPro" id="IPR050298">
    <property type="entry name" value="Gram-neg_bact_OMP"/>
</dbReference>
<evidence type="ECO:0000256" key="10">
    <source>
        <dbReference type="ARBA" id="ARBA00023237"/>
    </source>
</evidence>
<dbReference type="PRINTS" id="PR00182">
    <property type="entry name" value="ECOLNEIPORIN"/>
</dbReference>
<evidence type="ECO:0000256" key="7">
    <source>
        <dbReference type="ARBA" id="ARBA00023065"/>
    </source>
</evidence>
<accession>A0ABX8UX14</accession>
<evidence type="ECO:0000256" key="4">
    <source>
        <dbReference type="ARBA" id="ARBA00022452"/>
    </source>
</evidence>
<evidence type="ECO:0000313" key="13">
    <source>
        <dbReference type="EMBL" id="QYD73545.1"/>
    </source>
</evidence>
<dbReference type="EMBL" id="CP080096">
    <property type="protein sequence ID" value="QYD73545.1"/>
    <property type="molecule type" value="Genomic_DNA"/>
</dbReference>
<keyword evidence="5" id="KW-0812">Transmembrane</keyword>
<evidence type="ECO:0000256" key="1">
    <source>
        <dbReference type="ARBA" id="ARBA00004571"/>
    </source>
</evidence>
<feature type="signal peptide" evidence="11">
    <location>
        <begin position="1"/>
        <end position="25"/>
    </location>
</feature>
<evidence type="ECO:0000259" key="12">
    <source>
        <dbReference type="Pfam" id="PF13609"/>
    </source>
</evidence>
<keyword evidence="10" id="KW-0998">Cell outer membrane</keyword>